<dbReference type="GeneID" id="6081680"/>
<dbReference type="InParanoid" id="B0DQ87"/>
<protein>
    <submittedName>
        <fullName evidence="1">Predicted protein</fullName>
    </submittedName>
</protein>
<dbReference type="OrthoDB" id="2833246at2759"/>
<name>B0DQ87_LACBS</name>
<accession>B0DQ87</accession>
<evidence type="ECO:0000313" key="1">
    <source>
        <dbReference type="EMBL" id="EDR03341.1"/>
    </source>
</evidence>
<sequence>LWISLRVGLSVSLSKRLWPGLFSSAAVSASSDIIGTCRQHMDAFALEVLEDAKSWNWPIVKRIEQSGNQGKTLVLNLLSCLIKESQAVGGTVLEQFWETIGKCDNKLKDNIKNVTAVPPGQASTTLFAWVIKEDVHLDPLFDMAAEYFAHLAVAFVNPGGPKSARHPQLSSVMVHDTDTLKCLATFAGEEARDLVLKHVNSLGNVANFESNTHGKYDELRWGIRKVTPPKYYCVIVPQTVSRIQAFFSSGTHWRSSPAFIAGIFWQTPPPGHSSASFGSWLGLTMSTFNLSSTHHNLHTTSNTLLGAYIGQNFKTETNALREMKGLNFDS</sequence>
<dbReference type="Proteomes" id="UP000001194">
    <property type="component" value="Unassembled WGS sequence"/>
</dbReference>
<keyword evidence="2" id="KW-1185">Reference proteome</keyword>
<gene>
    <name evidence="1" type="ORF">LACBIDRAFT_331683</name>
</gene>
<evidence type="ECO:0000313" key="2">
    <source>
        <dbReference type="Proteomes" id="UP000001194"/>
    </source>
</evidence>
<feature type="non-terminal residue" evidence="1">
    <location>
        <position position="1"/>
    </location>
</feature>
<dbReference type="KEGG" id="lbc:LACBIDRAFT_331683"/>
<dbReference type="RefSeq" id="XP_001886137.1">
    <property type="nucleotide sequence ID" value="XM_001886102.1"/>
</dbReference>
<dbReference type="AlphaFoldDB" id="B0DQ87"/>
<dbReference type="HOGENOM" id="CLU_843486_0_0_1"/>
<dbReference type="EMBL" id="DS547125">
    <property type="protein sequence ID" value="EDR03341.1"/>
    <property type="molecule type" value="Genomic_DNA"/>
</dbReference>
<organism evidence="2">
    <name type="scientific">Laccaria bicolor (strain S238N-H82 / ATCC MYA-4686)</name>
    <name type="common">Bicoloured deceiver</name>
    <name type="synonym">Laccaria laccata var. bicolor</name>
    <dbReference type="NCBI Taxonomy" id="486041"/>
    <lineage>
        <taxon>Eukaryota</taxon>
        <taxon>Fungi</taxon>
        <taxon>Dikarya</taxon>
        <taxon>Basidiomycota</taxon>
        <taxon>Agaricomycotina</taxon>
        <taxon>Agaricomycetes</taxon>
        <taxon>Agaricomycetidae</taxon>
        <taxon>Agaricales</taxon>
        <taxon>Agaricineae</taxon>
        <taxon>Hydnangiaceae</taxon>
        <taxon>Laccaria</taxon>
    </lineage>
</organism>
<reference evidence="1 2" key="1">
    <citation type="journal article" date="2008" name="Nature">
        <title>The genome of Laccaria bicolor provides insights into mycorrhizal symbiosis.</title>
        <authorList>
            <person name="Martin F."/>
            <person name="Aerts A."/>
            <person name="Ahren D."/>
            <person name="Brun A."/>
            <person name="Danchin E.G.J."/>
            <person name="Duchaussoy F."/>
            <person name="Gibon J."/>
            <person name="Kohler A."/>
            <person name="Lindquist E."/>
            <person name="Pereda V."/>
            <person name="Salamov A."/>
            <person name="Shapiro H.J."/>
            <person name="Wuyts J."/>
            <person name="Blaudez D."/>
            <person name="Buee M."/>
            <person name="Brokstein P."/>
            <person name="Canbaeck B."/>
            <person name="Cohen D."/>
            <person name="Courty P.E."/>
            <person name="Coutinho P.M."/>
            <person name="Delaruelle C."/>
            <person name="Detter J.C."/>
            <person name="Deveau A."/>
            <person name="DiFazio S."/>
            <person name="Duplessis S."/>
            <person name="Fraissinet-Tachet L."/>
            <person name="Lucic E."/>
            <person name="Frey-Klett P."/>
            <person name="Fourrey C."/>
            <person name="Feussner I."/>
            <person name="Gay G."/>
            <person name="Grimwood J."/>
            <person name="Hoegger P.J."/>
            <person name="Jain P."/>
            <person name="Kilaru S."/>
            <person name="Labbe J."/>
            <person name="Lin Y.C."/>
            <person name="Legue V."/>
            <person name="Le Tacon F."/>
            <person name="Marmeisse R."/>
            <person name="Melayah D."/>
            <person name="Montanini B."/>
            <person name="Muratet M."/>
            <person name="Nehls U."/>
            <person name="Niculita-Hirzel H."/>
            <person name="Oudot-Le Secq M.P."/>
            <person name="Peter M."/>
            <person name="Quesneville H."/>
            <person name="Rajashekar B."/>
            <person name="Reich M."/>
            <person name="Rouhier N."/>
            <person name="Schmutz J."/>
            <person name="Yin T."/>
            <person name="Chalot M."/>
            <person name="Henrissat B."/>
            <person name="Kuees U."/>
            <person name="Lucas S."/>
            <person name="Van de Peer Y."/>
            <person name="Podila G.K."/>
            <person name="Polle A."/>
            <person name="Pukkila P.J."/>
            <person name="Richardson P.M."/>
            <person name="Rouze P."/>
            <person name="Sanders I.R."/>
            <person name="Stajich J.E."/>
            <person name="Tunlid A."/>
            <person name="Tuskan G."/>
            <person name="Grigoriev I.V."/>
        </authorList>
    </citation>
    <scope>NUCLEOTIDE SEQUENCE [LARGE SCALE GENOMIC DNA]</scope>
    <source>
        <strain evidence="2">S238N-H82 / ATCC MYA-4686</strain>
    </source>
</reference>
<proteinExistence type="predicted"/>